<proteinExistence type="predicted"/>
<reference evidence="1" key="1">
    <citation type="journal article" date="2021" name="Proc. Natl. Acad. Sci. U.S.A.">
        <title>A Catalog of Tens of Thousands of Viruses from Human Metagenomes Reveals Hidden Associations with Chronic Diseases.</title>
        <authorList>
            <person name="Tisza M.J."/>
            <person name="Buck C.B."/>
        </authorList>
    </citation>
    <scope>NUCLEOTIDE SEQUENCE</scope>
    <source>
        <strain evidence="1">CtqEN1</strain>
    </source>
</reference>
<organism evidence="1">
    <name type="scientific">Myoviridae sp. ctqEN1</name>
    <dbReference type="NCBI Taxonomy" id="2827709"/>
    <lineage>
        <taxon>Viruses</taxon>
        <taxon>Duplodnaviria</taxon>
        <taxon>Heunggongvirae</taxon>
        <taxon>Uroviricota</taxon>
        <taxon>Caudoviricetes</taxon>
    </lineage>
</organism>
<name>A0A8S5S5V2_9CAUD</name>
<dbReference type="EMBL" id="BK032535">
    <property type="protein sequence ID" value="DAF46312.1"/>
    <property type="molecule type" value="Genomic_DNA"/>
</dbReference>
<accession>A0A8S5S5V2</accession>
<sequence>MYFDSTNTKQNSSYYSTNFRQNYSIEYLL</sequence>
<protein>
    <submittedName>
        <fullName evidence="1">Uncharacterized protein</fullName>
    </submittedName>
</protein>
<evidence type="ECO:0000313" key="1">
    <source>
        <dbReference type="EMBL" id="DAF46312.1"/>
    </source>
</evidence>